<keyword evidence="1" id="KW-0479">Metal-binding</keyword>
<dbReference type="InterPro" id="IPR006121">
    <property type="entry name" value="HMA_dom"/>
</dbReference>
<evidence type="ECO:0000313" key="4">
    <source>
        <dbReference type="Proteomes" id="UP000008963"/>
    </source>
</evidence>
<dbReference type="STRING" id="862908.BMS_0950"/>
<dbReference type="Gene3D" id="3.30.70.100">
    <property type="match status" value="1"/>
</dbReference>
<sequence length="72" mass="7759">MKKIGFMVEGMKCGGCKSKIENALLGSDMATNVTIDLEEKTVILECSDDASTVDTKNAIEELGFSITKSLRV</sequence>
<evidence type="ECO:0000313" key="3">
    <source>
        <dbReference type="EMBL" id="CBW25837.1"/>
    </source>
</evidence>
<dbReference type="KEGG" id="bmx:BMS_0950"/>
<proteinExistence type="predicted"/>
<dbReference type="eggNOG" id="COG2608">
    <property type="taxonomic scope" value="Bacteria"/>
</dbReference>
<dbReference type="PATRIC" id="fig|862908.3.peg.904"/>
<protein>
    <submittedName>
        <fullName evidence="3">Heavy-metal-associated protein</fullName>
    </submittedName>
</protein>
<keyword evidence="4" id="KW-1185">Reference proteome</keyword>
<feature type="domain" description="HMA" evidence="2">
    <location>
        <begin position="2"/>
        <end position="67"/>
    </location>
</feature>
<dbReference type="InterPro" id="IPR017969">
    <property type="entry name" value="Heavy-metal-associated_CS"/>
</dbReference>
<reference evidence="4" key="1">
    <citation type="journal article" date="2013" name="ISME J.">
        <title>A small predatory core genome in the divergent marine Bacteriovorax marinus SJ and the terrestrial Bdellovibrio bacteriovorus.</title>
        <authorList>
            <person name="Crossman L.C."/>
            <person name="Chen H."/>
            <person name="Cerdeno-Tarraga A.M."/>
            <person name="Brooks K."/>
            <person name="Quail M.A."/>
            <person name="Pineiro S.A."/>
            <person name="Hobley L."/>
            <person name="Sockett R.E."/>
            <person name="Bentley S.D."/>
            <person name="Parkhill J."/>
            <person name="Williams H.N."/>
            <person name="Stine O.C."/>
        </authorList>
    </citation>
    <scope>NUCLEOTIDE SEQUENCE [LARGE SCALE GENOMIC DNA]</scope>
    <source>
        <strain evidence="4">ATCC BAA-682 / DSM 15412 / SJ</strain>
    </source>
</reference>
<dbReference type="GO" id="GO:0046872">
    <property type="term" value="F:metal ion binding"/>
    <property type="evidence" value="ECO:0007669"/>
    <property type="project" value="UniProtKB-KW"/>
</dbReference>
<evidence type="ECO:0000259" key="2">
    <source>
        <dbReference type="PROSITE" id="PS50846"/>
    </source>
</evidence>
<organism evidence="3 4">
    <name type="scientific">Halobacteriovorax marinus (strain ATCC BAA-682 / DSM 15412 / SJ)</name>
    <name type="common">Bacteriovorax marinus</name>
    <dbReference type="NCBI Taxonomy" id="862908"/>
    <lineage>
        <taxon>Bacteria</taxon>
        <taxon>Pseudomonadati</taxon>
        <taxon>Bdellovibrionota</taxon>
        <taxon>Bacteriovoracia</taxon>
        <taxon>Bacteriovoracales</taxon>
        <taxon>Halobacteriovoraceae</taxon>
        <taxon>Halobacteriovorax</taxon>
    </lineage>
</organism>
<gene>
    <name evidence="3" type="ordered locus">BMS_0950</name>
</gene>
<dbReference type="Pfam" id="PF00403">
    <property type="entry name" value="HMA"/>
    <property type="match status" value="1"/>
</dbReference>
<dbReference type="OrthoDB" id="9814359at2"/>
<dbReference type="RefSeq" id="WP_014243622.1">
    <property type="nucleotide sequence ID" value="NC_016620.1"/>
</dbReference>
<dbReference type="InterPro" id="IPR036163">
    <property type="entry name" value="HMA_dom_sf"/>
</dbReference>
<name>E1WXN1_HALMS</name>
<dbReference type="HOGENOM" id="CLU_134973_5_3_7"/>
<dbReference type="CDD" id="cd00371">
    <property type="entry name" value="HMA"/>
    <property type="match status" value="1"/>
</dbReference>
<dbReference type="PROSITE" id="PS50846">
    <property type="entry name" value="HMA_2"/>
    <property type="match status" value="1"/>
</dbReference>
<dbReference type="PROSITE" id="PS01047">
    <property type="entry name" value="HMA_1"/>
    <property type="match status" value="1"/>
</dbReference>
<dbReference type="SUPFAM" id="SSF55008">
    <property type="entry name" value="HMA, heavy metal-associated domain"/>
    <property type="match status" value="1"/>
</dbReference>
<dbReference type="AlphaFoldDB" id="E1WXN1"/>
<dbReference type="Proteomes" id="UP000008963">
    <property type="component" value="Chromosome"/>
</dbReference>
<accession>E1WXN1</accession>
<evidence type="ECO:0000256" key="1">
    <source>
        <dbReference type="ARBA" id="ARBA00022723"/>
    </source>
</evidence>
<dbReference type="EMBL" id="FQ312005">
    <property type="protein sequence ID" value="CBW25837.1"/>
    <property type="molecule type" value="Genomic_DNA"/>
</dbReference>